<dbReference type="PROSITE" id="PS00211">
    <property type="entry name" value="ABC_TRANSPORTER_1"/>
    <property type="match status" value="2"/>
</dbReference>
<organism evidence="14 15">
    <name type="scientific">Kockovaella imperatae</name>
    <dbReference type="NCBI Taxonomy" id="4999"/>
    <lineage>
        <taxon>Eukaryota</taxon>
        <taxon>Fungi</taxon>
        <taxon>Dikarya</taxon>
        <taxon>Basidiomycota</taxon>
        <taxon>Agaricomycotina</taxon>
        <taxon>Tremellomycetes</taxon>
        <taxon>Tremellales</taxon>
        <taxon>Cuniculitremaceae</taxon>
        <taxon>Kockovaella</taxon>
    </lineage>
</organism>
<keyword evidence="6" id="KW-0067">ATP-binding</keyword>
<dbReference type="InterPro" id="IPR003439">
    <property type="entry name" value="ABC_transporter-like_ATP-bd"/>
</dbReference>
<evidence type="ECO:0000256" key="7">
    <source>
        <dbReference type="ARBA" id="ARBA00022989"/>
    </source>
</evidence>
<evidence type="ECO:0000256" key="4">
    <source>
        <dbReference type="ARBA" id="ARBA00022692"/>
    </source>
</evidence>
<feature type="transmembrane region" description="Helical" evidence="11">
    <location>
        <begin position="979"/>
        <end position="1003"/>
    </location>
</feature>
<keyword evidence="4 11" id="KW-0812">Transmembrane</keyword>
<dbReference type="Pfam" id="PF00005">
    <property type="entry name" value="ABC_tran"/>
    <property type="match status" value="2"/>
</dbReference>
<dbReference type="Pfam" id="PF00664">
    <property type="entry name" value="ABC_membrane"/>
    <property type="match status" value="2"/>
</dbReference>
<dbReference type="CDD" id="cd18597">
    <property type="entry name" value="ABC_6TM_YOR1_D1_like"/>
    <property type="match status" value="1"/>
</dbReference>
<keyword evidence="9 11" id="KW-0472">Membrane</keyword>
<feature type="domain" description="ABC transporter" evidence="12">
    <location>
        <begin position="1294"/>
        <end position="1551"/>
    </location>
</feature>
<dbReference type="SUPFAM" id="SSF52540">
    <property type="entry name" value="P-loop containing nucleoside triphosphate hydrolases"/>
    <property type="match status" value="2"/>
</dbReference>
<dbReference type="EMBL" id="NBSH01000004">
    <property type="protein sequence ID" value="ORX38364.1"/>
    <property type="molecule type" value="Genomic_DNA"/>
</dbReference>
<feature type="transmembrane region" description="Helical" evidence="11">
    <location>
        <begin position="409"/>
        <end position="435"/>
    </location>
</feature>
<evidence type="ECO:0000313" key="14">
    <source>
        <dbReference type="EMBL" id="ORX38364.1"/>
    </source>
</evidence>
<dbReference type="STRING" id="4999.A0A1Y1ULH4"/>
<dbReference type="InParanoid" id="A0A1Y1ULH4"/>
<sequence length="1567" mass="173950">MSHSGARQDSTDLADNPAGTPSGTQLSPTPTVYPPASNSYMTSIPPATSDSASTEVDDPVGEKRDYLDEKIDFKGKGLRYKDDRFEDRGILEVEDEKNQKKKVRVVMEQKSGRELIAEVEENGNYTVPRWRHSLPFVNPKFPPPPAPLSLDDPAVTPEASASFFSLWFFNWISPMMALGSARTLQATDLWKMDDARSAAVLSEKFVGHLQDRQVRAAEYNRLLADPKTPLPLRQRIYFSLLPNRKEREHEYRTKTGKRTASIGWALSDTFGAYFWAGGLLKMMADLSQSTTPLTLRAIINWSTKYDHKRKHGGPGPGIGLGIGLAFVILAQLLISSWGIHHFFVRGMSTGVQLRSAIISAVYRRSLRLTQKSRGEIPNGKIINHISTDTSRIDFAAGFFHMAWTAPVQFVVISVILLIEIGYAALPGIGFLLIGLPLQTYAMKSLFSLRKASMMWTDKRAKLLQEILGGMRIVKFMAWEVPFLDRLGKIRGMELRYVRRLLRFRSGLMAFAMSLPVLAAILSFITYSLTAHNLQAATVFSVITLFQLMRMPLMIWPMSLSACADALTALKRLEVVFDAEVLTEERVINPNQADAVKITHASFQWDAAPFVDDGLLKKLEGKVGKDGKSRKASIADMKAGGKKSKSKKLFRFNKKTKKVTLAEEAHTEMVGDQPNLAEAGAGGLVPTATDALDEASGSTPSDSIFEVRDIDLSIPRGSLTAIVGPIGSGKSSLLQGLMGEMRRTEGKVSFSGRTSLCSQTPWIQNATVRENILFGQEWDEERYWAAVRDSCLEPDLELLEDGDGTEIGEKGINLSGGQKQRVNIARAIYFNADIIALDDPLSALDAGVGKALFFNAIVGALSGKTRILVTHALHFLPYVDNIVVMNDGRISEQGTYNELKAAGGAFSRLIRDFGADDEHEAQDEKEEDAIERSMPAIKHDRSKMIAQGTVKSLMQDEERNSGALKRGTYGNYFKAGRGHYMVPLLIGAVVLYQCFFVITSYWLVWWQEHKWHQPNAFYMAIYAGLGIGSAFAMFLQGYTNAAINYFASVTLYRNAIQRVMFAPQSFFDTTPLGRIMNRFSKDVDTIDNTLSDAMRMTVSTLGSIIGATILVAIINPYFLLAVAFVLTLYAHNAQFYRRSAREFKRIDSILRSSLYSHFSESLSGIATIRSYGESERFCEDNIKRMDIENRAYYLTIINQRWLGIRLDMLGSLLTFTVAIIICTADISPAKGGLALSTMITVQQSFSWLVRQIAEVENDMVGAERIMHYANELEQEAPHEIKETKVATSWPSQGAIEFDNVKMRYREELPEVLKGLTISVKANEKIGVVGRTGAGKSSIMVSLFRMCELSSGRITIDGVDISEIGLNDLRSGMSIIPQDPLLFSGTLRSNIDPFNTKSDIELYDALRRAHLVHSETARPSIQLPSGAVTPTAQGSQTPGQRRFTLDMAIEEEGGNLSVGERSLVSLARALVRGTKILVLDEATASVDVETDAKIQSTIREQFGDRTLLCIAHRLRTILSYDRILVMSDGQVEEFDTPFNLFLANGFFTEMCHKSAITIEDIKAAAQLRF</sequence>
<dbReference type="FunFam" id="1.20.1560.10:FF:000061">
    <property type="entry name" value="ATP-binding cassette transporter YOR1"/>
    <property type="match status" value="1"/>
</dbReference>
<dbReference type="GO" id="GO:0005524">
    <property type="term" value="F:ATP binding"/>
    <property type="evidence" value="ECO:0007669"/>
    <property type="project" value="UniProtKB-KW"/>
</dbReference>
<evidence type="ECO:0000256" key="5">
    <source>
        <dbReference type="ARBA" id="ARBA00022741"/>
    </source>
</evidence>
<evidence type="ECO:0000259" key="12">
    <source>
        <dbReference type="PROSITE" id="PS50893"/>
    </source>
</evidence>
<dbReference type="InterPro" id="IPR027417">
    <property type="entry name" value="P-loop_NTPase"/>
</dbReference>
<keyword evidence="7 11" id="KW-1133">Transmembrane helix</keyword>
<keyword evidence="14" id="KW-0378">Hydrolase</keyword>
<dbReference type="GeneID" id="33555709"/>
<keyword evidence="8" id="KW-0843">Virulence</keyword>
<reference evidence="14 15" key="1">
    <citation type="submission" date="2017-03" db="EMBL/GenBank/DDBJ databases">
        <title>Widespread Adenine N6-methylation of Active Genes in Fungi.</title>
        <authorList>
            <consortium name="DOE Joint Genome Institute"/>
            <person name="Mondo S.J."/>
            <person name="Dannebaum R.O."/>
            <person name="Kuo R.C."/>
            <person name="Louie K.B."/>
            <person name="Bewick A.J."/>
            <person name="Labutti K."/>
            <person name="Haridas S."/>
            <person name="Kuo A."/>
            <person name="Salamov A."/>
            <person name="Ahrendt S.R."/>
            <person name="Lau R."/>
            <person name="Bowen B.P."/>
            <person name="Lipzen A."/>
            <person name="Sullivan W."/>
            <person name="Andreopoulos W.B."/>
            <person name="Clum A."/>
            <person name="Lindquist E."/>
            <person name="Daum C."/>
            <person name="Northen T.R."/>
            <person name="Ramamoorthy G."/>
            <person name="Schmitz R.J."/>
            <person name="Gryganskyi A."/>
            <person name="Culley D."/>
            <person name="Magnuson J."/>
            <person name="James T.Y."/>
            <person name="O'Malley M.A."/>
            <person name="Stajich J.E."/>
            <person name="Spatafora J.W."/>
            <person name="Visel A."/>
            <person name="Grigoriev I.V."/>
        </authorList>
    </citation>
    <scope>NUCLEOTIDE SEQUENCE [LARGE SCALE GENOMIC DNA]</scope>
    <source>
        <strain evidence="14 15">NRRL Y-17943</strain>
    </source>
</reference>
<dbReference type="Gene3D" id="1.20.1560.10">
    <property type="entry name" value="ABC transporter type 1, transmembrane domain"/>
    <property type="match status" value="2"/>
</dbReference>
<dbReference type="Proteomes" id="UP000193218">
    <property type="component" value="Unassembled WGS sequence"/>
</dbReference>
<protein>
    <submittedName>
        <fullName evidence="14">p-loop containing nucleoside triphosphate hydrolase protein</fullName>
    </submittedName>
</protein>
<feature type="transmembrane region" description="Helical" evidence="11">
    <location>
        <begin position="318"/>
        <end position="339"/>
    </location>
</feature>
<dbReference type="GO" id="GO:0016887">
    <property type="term" value="F:ATP hydrolysis activity"/>
    <property type="evidence" value="ECO:0007669"/>
    <property type="project" value="InterPro"/>
</dbReference>
<dbReference type="GO" id="GO:0016020">
    <property type="term" value="C:membrane"/>
    <property type="evidence" value="ECO:0007669"/>
    <property type="project" value="UniProtKB-SubCell"/>
</dbReference>
<dbReference type="OrthoDB" id="6500128at2759"/>
<dbReference type="PANTHER" id="PTHR24223">
    <property type="entry name" value="ATP-BINDING CASSETTE SUB-FAMILY C"/>
    <property type="match status" value="1"/>
</dbReference>
<evidence type="ECO:0000256" key="9">
    <source>
        <dbReference type="ARBA" id="ARBA00023136"/>
    </source>
</evidence>
<dbReference type="FunFam" id="1.20.1560.10:FF:000010">
    <property type="entry name" value="Multidrug resistance-associated ABC transporter"/>
    <property type="match status" value="1"/>
</dbReference>
<feature type="transmembrane region" description="Helical" evidence="11">
    <location>
        <begin position="1103"/>
        <end position="1128"/>
    </location>
</feature>
<dbReference type="CDD" id="cd03250">
    <property type="entry name" value="ABCC_MRP_domain1"/>
    <property type="match status" value="1"/>
</dbReference>
<evidence type="ECO:0000313" key="15">
    <source>
        <dbReference type="Proteomes" id="UP000193218"/>
    </source>
</evidence>
<evidence type="ECO:0000256" key="2">
    <source>
        <dbReference type="ARBA" id="ARBA00009726"/>
    </source>
</evidence>
<feature type="domain" description="ABC transmembrane type-1" evidence="13">
    <location>
        <begin position="983"/>
        <end position="1256"/>
    </location>
</feature>
<dbReference type="RefSeq" id="XP_021872286.1">
    <property type="nucleotide sequence ID" value="XM_022013901.1"/>
</dbReference>
<comment type="similarity">
    <text evidence="2">Belongs to the ABC transporter superfamily. ABCC family. Conjugate transporter (TC 3.A.1.208) subfamily.</text>
</comment>
<dbReference type="CDD" id="cd18606">
    <property type="entry name" value="ABC_6TM_YOR1_D2_like"/>
    <property type="match status" value="1"/>
</dbReference>
<keyword evidence="3" id="KW-0813">Transport</keyword>
<dbReference type="InterPro" id="IPR011527">
    <property type="entry name" value="ABC1_TM_dom"/>
</dbReference>
<dbReference type="InterPro" id="IPR017871">
    <property type="entry name" value="ABC_transporter-like_CS"/>
</dbReference>
<dbReference type="PROSITE" id="PS50893">
    <property type="entry name" value="ABC_TRANSPORTER_2"/>
    <property type="match status" value="2"/>
</dbReference>
<comment type="subcellular location">
    <subcellularLocation>
        <location evidence="1">Membrane</location>
        <topology evidence="1">Multi-pass membrane protein</topology>
    </subcellularLocation>
</comment>
<proteinExistence type="inferred from homology"/>
<dbReference type="InterPro" id="IPR036640">
    <property type="entry name" value="ABC1_TM_sf"/>
</dbReference>
<accession>A0A1Y1ULH4</accession>
<keyword evidence="15" id="KW-1185">Reference proteome</keyword>
<dbReference type="PANTHER" id="PTHR24223:SF456">
    <property type="entry name" value="MULTIDRUG RESISTANCE-ASSOCIATED PROTEIN LETHAL(2)03659"/>
    <property type="match status" value="1"/>
</dbReference>
<feature type="domain" description="ABC transmembrane type-1" evidence="13">
    <location>
        <begin position="275"/>
        <end position="553"/>
    </location>
</feature>
<evidence type="ECO:0000256" key="11">
    <source>
        <dbReference type="SAM" id="Phobius"/>
    </source>
</evidence>
<feature type="region of interest" description="Disordered" evidence="10">
    <location>
        <begin position="1"/>
        <end position="68"/>
    </location>
</feature>
<evidence type="ECO:0000256" key="8">
    <source>
        <dbReference type="ARBA" id="ARBA00023026"/>
    </source>
</evidence>
<feature type="transmembrane region" description="Helical" evidence="11">
    <location>
        <begin position="1015"/>
        <end position="1034"/>
    </location>
</feature>
<dbReference type="FunFam" id="3.40.50.300:FF:000565">
    <property type="entry name" value="ABC bile acid transporter"/>
    <property type="match status" value="1"/>
</dbReference>
<dbReference type="InterPro" id="IPR050173">
    <property type="entry name" value="ABC_transporter_C-like"/>
</dbReference>
<feature type="domain" description="ABC transporter" evidence="12">
    <location>
        <begin position="686"/>
        <end position="911"/>
    </location>
</feature>
<feature type="compositionally biased region" description="Polar residues" evidence="10">
    <location>
        <begin position="1"/>
        <end position="54"/>
    </location>
</feature>
<dbReference type="GO" id="GO:0140359">
    <property type="term" value="F:ABC-type transporter activity"/>
    <property type="evidence" value="ECO:0007669"/>
    <property type="project" value="InterPro"/>
</dbReference>
<feature type="transmembrane region" description="Helical" evidence="11">
    <location>
        <begin position="505"/>
        <end position="524"/>
    </location>
</feature>
<dbReference type="Gene3D" id="3.40.50.300">
    <property type="entry name" value="P-loop containing nucleotide triphosphate hydrolases"/>
    <property type="match status" value="2"/>
</dbReference>
<keyword evidence="5" id="KW-0547">Nucleotide-binding</keyword>
<comment type="caution">
    <text evidence="14">The sequence shown here is derived from an EMBL/GenBank/DDBJ whole genome shotgun (WGS) entry which is preliminary data.</text>
</comment>
<dbReference type="SUPFAM" id="SSF90123">
    <property type="entry name" value="ABC transporter transmembrane region"/>
    <property type="match status" value="2"/>
</dbReference>
<name>A0A1Y1ULH4_9TREE</name>
<evidence type="ECO:0000259" key="13">
    <source>
        <dbReference type="PROSITE" id="PS50929"/>
    </source>
</evidence>
<dbReference type="InterPro" id="IPR003593">
    <property type="entry name" value="AAA+_ATPase"/>
</dbReference>
<dbReference type="FunFam" id="3.40.50.300:FF:000997">
    <property type="entry name" value="Multidrug resistance-associated protein 1"/>
    <property type="match status" value="1"/>
</dbReference>
<dbReference type="SMART" id="SM00382">
    <property type="entry name" value="AAA"/>
    <property type="match status" value="2"/>
</dbReference>
<evidence type="ECO:0000256" key="10">
    <source>
        <dbReference type="SAM" id="MobiDB-lite"/>
    </source>
</evidence>
<dbReference type="CDD" id="cd03244">
    <property type="entry name" value="ABCC_MRP_domain2"/>
    <property type="match status" value="1"/>
</dbReference>
<evidence type="ECO:0000256" key="1">
    <source>
        <dbReference type="ARBA" id="ARBA00004141"/>
    </source>
</evidence>
<evidence type="ECO:0000256" key="3">
    <source>
        <dbReference type="ARBA" id="ARBA00022448"/>
    </source>
</evidence>
<dbReference type="PROSITE" id="PS50929">
    <property type="entry name" value="ABC_TM1F"/>
    <property type="match status" value="2"/>
</dbReference>
<evidence type="ECO:0000256" key="6">
    <source>
        <dbReference type="ARBA" id="ARBA00022840"/>
    </source>
</evidence>
<gene>
    <name evidence="14" type="ORF">BD324DRAFT_599157</name>
</gene>